<sequence length="169" mass="18360">MTKRHRSSKESLDLAQPKQSKVSPVAHNRESFRNRSARVAPVVSVQPSVTPSVSDRASCNEDALSIETYYGIVTAVPLGPTVSKSAVQPDPCPPMTGRSDDGSHHSPVVRKAGVQRPDTSQLAVSSRRLIFFSQVSVSRGDLDGLVRQLTPPFFFTHCGMKVLVIFVGF</sequence>
<evidence type="ECO:0000256" key="1">
    <source>
        <dbReference type="SAM" id="MobiDB-lite"/>
    </source>
</evidence>
<name>A0A5B7JZR0_PORTR</name>
<protein>
    <submittedName>
        <fullName evidence="2">Uncharacterized protein</fullName>
    </submittedName>
</protein>
<dbReference type="EMBL" id="VSRR010115008">
    <property type="protein sequence ID" value="MPC98647.1"/>
    <property type="molecule type" value="Genomic_DNA"/>
</dbReference>
<accession>A0A5B7JZR0</accession>
<dbReference type="Proteomes" id="UP000324222">
    <property type="component" value="Unassembled WGS sequence"/>
</dbReference>
<evidence type="ECO:0000313" key="3">
    <source>
        <dbReference type="Proteomes" id="UP000324222"/>
    </source>
</evidence>
<gene>
    <name evidence="2" type="ORF">E2C01_094025</name>
</gene>
<organism evidence="2 3">
    <name type="scientific">Portunus trituberculatus</name>
    <name type="common">Swimming crab</name>
    <name type="synonym">Neptunus trituberculatus</name>
    <dbReference type="NCBI Taxonomy" id="210409"/>
    <lineage>
        <taxon>Eukaryota</taxon>
        <taxon>Metazoa</taxon>
        <taxon>Ecdysozoa</taxon>
        <taxon>Arthropoda</taxon>
        <taxon>Crustacea</taxon>
        <taxon>Multicrustacea</taxon>
        <taxon>Malacostraca</taxon>
        <taxon>Eumalacostraca</taxon>
        <taxon>Eucarida</taxon>
        <taxon>Decapoda</taxon>
        <taxon>Pleocyemata</taxon>
        <taxon>Brachyura</taxon>
        <taxon>Eubrachyura</taxon>
        <taxon>Portunoidea</taxon>
        <taxon>Portunidae</taxon>
        <taxon>Portuninae</taxon>
        <taxon>Portunus</taxon>
    </lineage>
</organism>
<keyword evidence="3" id="KW-1185">Reference proteome</keyword>
<proteinExistence type="predicted"/>
<feature type="region of interest" description="Disordered" evidence="1">
    <location>
        <begin position="93"/>
        <end position="120"/>
    </location>
</feature>
<dbReference type="AlphaFoldDB" id="A0A5B7JZR0"/>
<feature type="region of interest" description="Disordered" evidence="1">
    <location>
        <begin position="1"/>
        <end position="37"/>
    </location>
</feature>
<comment type="caution">
    <text evidence="2">The sequence shown here is derived from an EMBL/GenBank/DDBJ whole genome shotgun (WGS) entry which is preliminary data.</text>
</comment>
<reference evidence="2 3" key="1">
    <citation type="submission" date="2019-05" db="EMBL/GenBank/DDBJ databases">
        <title>Another draft genome of Portunus trituberculatus and its Hox gene families provides insights of decapod evolution.</title>
        <authorList>
            <person name="Jeong J.-H."/>
            <person name="Song I."/>
            <person name="Kim S."/>
            <person name="Choi T."/>
            <person name="Kim D."/>
            <person name="Ryu S."/>
            <person name="Kim W."/>
        </authorList>
    </citation>
    <scope>NUCLEOTIDE SEQUENCE [LARGE SCALE GENOMIC DNA]</scope>
    <source>
        <tissue evidence="2">Muscle</tissue>
    </source>
</reference>
<evidence type="ECO:0000313" key="2">
    <source>
        <dbReference type="EMBL" id="MPC98647.1"/>
    </source>
</evidence>